<comment type="caution">
    <text evidence="2">The sequence shown here is derived from an EMBL/GenBank/DDBJ whole genome shotgun (WGS) entry which is preliminary data.</text>
</comment>
<dbReference type="EMBL" id="LUEZ02000112">
    <property type="protein sequence ID" value="RDB17447.1"/>
    <property type="molecule type" value="Genomic_DNA"/>
</dbReference>
<dbReference type="STRING" id="39966.A0A369J9Z4"/>
<dbReference type="AlphaFoldDB" id="A0A369J9Z4"/>
<feature type="region of interest" description="Disordered" evidence="1">
    <location>
        <begin position="465"/>
        <end position="488"/>
    </location>
</feature>
<dbReference type="OrthoDB" id="3271131at2759"/>
<organism evidence="2 3">
    <name type="scientific">Hypsizygus marmoreus</name>
    <name type="common">White beech mushroom</name>
    <name type="synonym">Agaricus marmoreus</name>
    <dbReference type="NCBI Taxonomy" id="39966"/>
    <lineage>
        <taxon>Eukaryota</taxon>
        <taxon>Fungi</taxon>
        <taxon>Dikarya</taxon>
        <taxon>Basidiomycota</taxon>
        <taxon>Agaricomycotina</taxon>
        <taxon>Agaricomycetes</taxon>
        <taxon>Agaricomycetidae</taxon>
        <taxon>Agaricales</taxon>
        <taxon>Tricholomatineae</taxon>
        <taxon>Lyophyllaceae</taxon>
        <taxon>Hypsizygus</taxon>
    </lineage>
</organism>
<accession>A0A369J9Z4</accession>
<evidence type="ECO:0000313" key="2">
    <source>
        <dbReference type="EMBL" id="RDB17447.1"/>
    </source>
</evidence>
<feature type="region of interest" description="Disordered" evidence="1">
    <location>
        <begin position="81"/>
        <end position="124"/>
    </location>
</feature>
<evidence type="ECO:0000256" key="1">
    <source>
        <dbReference type="SAM" id="MobiDB-lite"/>
    </source>
</evidence>
<feature type="region of interest" description="Disordered" evidence="1">
    <location>
        <begin position="585"/>
        <end position="630"/>
    </location>
</feature>
<evidence type="ECO:0000313" key="3">
    <source>
        <dbReference type="Proteomes" id="UP000076154"/>
    </source>
</evidence>
<dbReference type="Proteomes" id="UP000076154">
    <property type="component" value="Unassembled WGS sequence"/>
</dbReference>
<feature type="compositionally biased region" description="Basic and acidic residues" evidence="1">
    <location>
        <begin position="38"/>
        <end position="61"/>
    </location>
</feature>
<sequence length="719" mass="78815">MLDTIKKSGGADSSGWTYNFRTTTIAYPDLSDSDDSDHDTGTDARHDQTSEETRLLNDLDLSSREEMVQYKPNPFSIAKINAASRAPTTKDNKEASQKITLRPERSKVNANANSKGKPGNGSIIDGFRKQAQKLRGPSGPAVLKPGVSSTLKSALKASVPVLNSGKAPTIVPVPRTQTTKNTVSARFQPLVPKCKSSTSVASPNSAVLPSETLNAIQLCLTAPVAQDDATLASPPRANPHILGPQVTRTPLKTTAGRNFKPEHPICPLSFSSPPQQVTPIESTYIYPNASSSTTPMQRSSPIKPTRRIDFNHRTLMYRPSSARNRGASSTGFVPRDSRLGAPFRFQERMQMQPESIDAVYAPKIAVNRPEYTPLGSINLSNHHYNHSISAPSRMQQPALTFPTHRTSPFPRSTDRAFVMNASPHDHDAEQVLDLVPDEVTPPHRYEPVLNPTEFPAIRNSACAIQTPLKKKRSRSRSSSPIIPQAHFKPRKQRDAYDFLVPDPDENWSTLPSRKKFKNAPAQGDTMRRKFRTPKTLFPPGADVVTAKSGMSATSERRVITFLPPPLKGSKTNTVPPARGLAQAYPSPTRSGLSPMHSISSPIPVERDYSRHNEDTNKASPYNPLSPPPSDSPIAITETEELDRCIEANIESISRRYPALKAQMFQHRRASERVWEELGLPSCGVVWRDDRGVGGGEIEEIGIVVWNGVACVGPLLEDAS</sequence>
<feature type="compositionally biased region" description="Basic and acidic residues" evidence="1">
    <location>
        <begin position="88"/>
        <end position="107"/>
    </location>
</feature>
<protein>
    <submittedName>
        <fullName evidence="2">Uncharacterized protein</fullName>
    </submittedName>
</protein>
<feature type="region of interest" description="Disordered" evidence="1">
    <location>
        <begin position="27"/>
        <end position="61"/>
    </location>
</feature>
<reference evidence="2" key="1">
    <citation type="submission" date="2018-04" db="EMBL/GenBank/DDBJ databases">
        <title>Whole genome sequencing of Hypsizygus marmoreus.</title>
        <authorList>
            <person name="Choi I.-G."/>
            <person name="Min B."/>
            <person name="Kim J.-G."/>
            <person name="Kim S."/>
            <person name="Oh Y.-L."/>
            <person name="Kong W.-S."/>
            <person name="Park H."/>
            <person name="Jeong J."/>
            <person name="Song E.-S."/>
        </authorList>
    </citation>
    <scope>NUCLEOTIDE SEQUENCE [LARGE SCALE GENOMIC DNA]</scope>
    <source>
        <strain evidence="2">51987-8</strain>
    </source>
</reference>
<feature type="compositionally biased region" description="Basic and acidic residues" evidence="1">
    <location>
        <begin position="604"/>
        <end position="616"/>
    </location>
</feature>
<dbReference type="InParanoid" id="A0A369J9Z4"/>
<keyword evidence="3" id="KW-1185">Reference proteome</keyword>
<gene>
    <name evidence="2" type="ORF">Hypma_001591</name>
</gene>
<proteinExistence type="predicted"/>
<name>A0A369J9Z4_HYPMA</name>
<feature type="compositionally biased region" description="Polar residues" evidence="1">
    <location>
        <begin position="585"/>
        <end position="600"/>
    </location>
</feature>